<reference evidence="2" key="1">
    <citation type="submission" date="2023-04" db="EMBL/GenBank/DDBJ databases">
        <title>Chromosome-level genome of Chaenocephalus aceratus.</title>
        <authorList>
            <person name="Park H."/>
        </authorList>
    </citation>
    <scope>NUCLEOTIDE SEQUENCE</scope>
    <source>
        <strain evidence="2">DE</strain>
        <tissue evidence="2">Muscle</tissue>
    </source>
</reference>
<name>A0AAD9CQN5_DISEL</name>
<evidence type="ECO:0000313" key="3">
    <source>
        <dbReference type="Proteomes" id="UP001228049"/>
    </source>
</evidence>
<evidence type="ECO:0000256" key="1">
    <source>
        <dbReference type="SAM" id="MobiDB-lite"/>
    </source>
</evidence>
<feature type="region of interest" description="Disordered" evidence="1">
    <location>
        <begin position="55"/>
        <end position="82"/>
    </location>
</feature>
<feature type="non-terminal residue" evidence="2">
    <location>
        <position position="1"/>
    </location>
</feature>
<dbReference type="EMBL" id="JASDAP010000004">
    <property type="protein sequence ID" value="KAK1903929.1"/>
    <property type="molecule type" value="Genomic_DNA"/>
</dbReference>
<sequence length="118" mass="12717">MGSSISGDRAALPGLRSLSVDKLVGSHCQTENYSIDSSYVNSRAHLIKSTSTFKDLEGNSLKDSGHEESDQTDSEHDVQRGHYVDTAVNDVLNMTVPPNVCQLPDQGALCPLRASDVQ</sequence>
<protein>
    <submittedName>
        <fullName evidence="2">Protocadherin-19</fullName>
    </submittedName>
</protein>
<comment type="caution">
    <text evidence="2">The sequence shown here is derived from an EMBL/GenBank/DDBJ whole genome shotgun (WGS) entry which is preliminary data.</text>
</comment>
<dbReference type="Proteomes" id="UP001228049">
    <property type="component" value="Unassembled WGS sequence"/>
</dbReference>
<dbReference type="AlphaFoldDB" id="A0AAD9CQN5"/>
<proteinExistence type="predicted"/>
<organism evidence="2 3">
    <name type="scientific">Dissostichus eleginoides</name>
    <name type="common">Patagonian toothfish</name>
    <name type="synonym">Dissostichus amissus</name>
    <dbReference type="NCBI Taxonomy" id="100907"/>
    <lineage>
        <taxon>Eukaryota</taxon>
        <taxon>Metazoa</taxon>
        <taxon>Chordata</taxon>
        <taxon>Craniata</taxon>
        <taxon>Vertebrata</taxon>
        <taxon>Euteleostomi</taxon>
        <taxon>Actinopterygii</taxon>
        <taxon>Neopterygii</taxon>
        <taxon>Teleostei</taxon>
        <taxon>Neoteleostei</taxon>
        <taxon>Acanthomorphata</taxon>
        <taxon>Eupercaria</taxon>
        <taxon>Perciformes</taxon>
        <taxon>Notothenioidei</taxon>
        <taxon>Nototheniidae</taxon>
        <taxon>Dissostichus</taxon>
    </lineage>
</organism>
<gene>
    <name evidence="2" type="ORF">KUDE01_011114</name>
</gene>
<evidence type="ECO:0000313" key="2">
    <source>
        <dbReference type="EMBL" id="KAK1903929.1"/>
    </source>
</evidence>
<keyword evidence="3" id="KW-1185">Reference proteome</keyword>
<accession>A0AAD9CQN5</accession>
<feature type="compositionally biased region" description="Basic and acidic residues" evidence="1">
    <location>
        <begin position="63"/>
        <end position="82"/>
    </location>
</feature>